<gene>
    <name evidence="3" type="primary">LOC108612439</name>
</gene>
<dbReference type="Gene3D" id="3.15.10.30">
    <property type="entry name" value="Haemolymph juvenile hormone binding protein"/>
    <property type="match status" value="1"/>
</dbReference>
<feature type="signal peptide" evidence="1">
    <location>
        <begin position="1"/>
        <end position="20"/>
    </location>
</feature>
<proteinExistence type="predicted"/>
<reference evidence="3" key="3">
    <citation type="submission" date="2025-08" db="UniProtKB">
        <authorList>
            <consortium name="RefSeq"/>
        </authorList>
    </citation>
    <scope>IDENTIFICATION</scope>
    <source>
        <tissue evidence="3">Whole organism</tissue>
    </source>
</reference>
<evidence type="ECO:0000256" key="1">
    <source>
        <dbReference type="SAM" id="SignalP"/>
    </source>
</evidence>
<keyword evidence="2" id="KW-1185">Reference proteome</keyword>
<dbReference type="RefSeq" id="XP_017860810.1">
    <property type="nucleotide sequence ID" value="XM_018005321.1"/>
</dbReference>
<dbReference type="Pfam" id="PF06585">
    <property type="entry name" value="JHBP"/>
    <property type="match status" value="1"/>
</dbReference>
<name>A0ABM1P0S4_DROAR</name>
<keyword evidence="1" id="KW-0732">Signal</keyword>
<sequence length="111" mass="12489">MSELIRRAVLLALLIRFARGDDPFLTDPPDYIKECKIADKNFVNCSTQSIQQLFDKLNDGIPGLTSIKSFDPFHLNRIRISQGNSNAINLKVELANIKIFGFGHTKVIESL</sequence>
<reference evidence="2" key="1">
    <citation type="journal article" date="1997" name="Nucleic Acids Res.">
        <title>tRNAscan-SE: a program for improved detection of transfer RNA genes in genomic sequence.</title>
        <authorList>
            <person name="Lowe T.M."/>
            <person name="Eddy S.R."/>
        </authorList>
    </citation>
    <scope>NUCLEOTIDE SEQUENCE [LARGE SCALE GENOMIC DNA]</scope>
</reference>
<reference evidence="2" key="2">
    <citation type="journal article" date="2016" name="G3 (Bethesda)">
        <title>Genome Evolution in Three Species of Cactophilic Drosophila.</title>
        <authorList>
            <person name="Sanchez-Flores A."/>
            <person name="Penazola F."/>
            <person name="Carpinteyro-Ponce J."/>
            <person name="Nazario-Yepiz N."/>
            <person name="Abreu-Goodger C."/>
            <person name="Machado C.A."/>
            <person name="Markow T.A."/>
        </authorList>
    </citation>
    <scope>NUCLEOTIDE SEQUENCE [LARGE SCALE GENOMIC DNA]</scope>
</reference>
<dbReference type="PANTHER" id="PTHR11008:SF25">
    <property type="entry name" value="IP09473P-RELATED"/>
    <property type="match status" value="1"/>
</dbReference>
<dbReference type="Proteomes" id="UP000694904">
    <property type="component" value="Chromosome 4"/>
</dbReference>
<evidence type="ECO:0000313" key="2">
    <source>
        <dbReference type="Proteomes" id="UP000694904"/>
    </source>
</evidence>
<accession>A0ABM1P0S4</accession>
<dbReference type="InterPro" id="IPR010562">
    <property type="entry name" value="Haemolymph_juvenile_hormone-bd"/>
</dbReference>
<dbReference type="InterPro" id="IPR038606">
    <property type="entry name" value="To_sf"/>
</dbReference>
<feature type="chain" id="PRO_5046725868" evidence="1">
    <location>
        <begin position="21"/>
        <end position="111"/>
    </location>
</feature>
<dbReference type="GeneID" id="108612439"/>
<evidence type="ECO:0000313" key="3">
    <source>
        <dbReference type="RefSeq" id="XP_017860810.1"/>
    </source>
</evidence>
<organism evidence="2 3">
    <name type="scientific">Drosophila arizonae</name>
    <name type="common">Fruit fly</name>
    <dbReference type="NCBI Taxonomy" id="7263"/>
    <lineage>
        <taxon>Eukaryota</taxon>
        <taxon>Metazoa</taxon>
        <taxon>Ecdysozoa</taxon>
        <taxon>Arthropoda</taxon>
        <taxon>Hexapoda</taxon>
        <taxon>Insecta</taxon>
        <taxon>Pterygota</taxon>
        <taxon>Neoptera</taxon>
        <taxon>Endopterygota</taxon>
        <taxon>Diptera</taxon>
        <taxon>Brachycera</taxon>
        <taxon>Muscomorpha</taxon>
        <taxon>Ephydroidea</taxon>
        <taxon>Drosophilidae</taxon>
        <taxon>Drosophila</taxon>
    </lineage>
</organism>
<protein>
    <submittedName>
        <fullName evidence="3">Uncharacterized protein LOC108612439</fullName>
    </submittedName>
</protein>
<dbReference type="PANTHER" id="PTHR11008">
    <property type="entry name" value="PROTEIN TAKEOUT-LIKE PROTEIN"/>
    <property type="match status" value="1"/>
</dbReference>